<organism evidence="10 11">
    <name type="scientific">Talaromyces amestolkiae</name>
    <dbReference type="NCBI Taxonomy" id="1196081"/>
    <lineage>
        <taxon>Eukaryota</taxon>
        <taxon>Fungi</taxon>
        <taxon>Dikarya</taxon>
        <taxon>Ascomycota</taxon>
        <taxon>Pezizomycotina</taxon>
        <taxon>Eurotiomycetes</taxon>
        <taxon>Eurotiomycetidae</taxon>
        <taxon>Eurotiales</taxon>
        <taxon>Trichocomaceae</taxon>
        <taxon>Talaromyces</taxon>
        <taxon>Talaromyces sect. Talaromyces</taxon>
    </lineage>
</organism>
<feature type="transmembrane region" description="Helical" evidence="8">
    <location>
        <begin position="465"/>
        <end position="484"/>
    </location>
</feature>
<evidence type="ECO:0000259" key="9">
    <source>
        <dbReference type="SMART" id="SM00906"/>
    </source>
</evidence>
<feature type="region of interest" description="Disordered" evidence="7">
    <location>
        <begin position="75"/>
        <end position="110"/>
    </location>
</feature>
<keyword evidence="11" id="KW-1185">Reference proteome</keyword>
<comment type="subcellular location">
    <subcellularLocation>
        <location evidence="1">Nucleus</location>
    </subcellularLocation>
</comment>
<dbReference type="PANTHER" id="PTHR31845">
    <property type="entry name" value="FINGER DOMAIN PROTEIN, PUTATIVE-RELATED"/>
    <property type="match status" value="1"/>
</dbReference>
<dbReference type="GO" id="GO:0006351">
    <property type="term" value="P:DNA-templated transcription"/>
    <property type="evidence" value="ECO:0007669"/>
    <property type="project" value="InterPro"/>
</dbReference>
<dbReference type="GO" id="GO:0008270">
    <property type="term" value="F:zinc ion binding"/>
    <property type="evidence" value="ECO:0007669"/>
    <property type="project" value="InterPro"/>
</dbReference>
<comment type="caution">
    <text evidence="10">The sequence shown here is derived from an EMBL/GenBank/DDBJ whole genome shotgun (WGS) entry which is preliminary data.</text>
</comment>
<evidence type="ECO:0000313" key="11">
    <source>
        <dbReference type="Proteomes" id="UP000249363"/>
    </source>
</evidence>
<keyword evidence="4" id="KW-0804">Transcription</keyword>
<keyword evidence="6" id="KW-0175">Coiled coil</keyword>
<dbReference type="Proteomes" id="UP000249363">
    <property type="component" value="Unassembled WGS sequence"/>
</dbReference>
<feature type="domain" description="Xylanolytic transcriptional activator regulatory" evidence="9">
    <location>
        <begin position="254"/>
        <end position="331"/>
    </location>
</feature>
<dbReference type="CDD" id="cd12148">
    <property type="entry name" value="fungal_TF_MHR"/>
    <property type="match status" value="1"/>
</dbReference>
<dbReference type="PANTHER" id="PTHR31845:SF17">
    <property type="entry name" value="ZN(II)2CYS6 TRANSCRIPTION FACTOR (EUROFUNG)"/>
    <property type="match status" value="1"/>
</dbReference>
<gene>
    <name evidence="10" type="ORF">BHQ10_007624</name>
</gene>
<protein>
    <recommendedName>
        <fullName evidence="9">Xylanolytic transcriptional activator regulatory domain-containing protein</fullName>
    </recommendedName>
</protein>
<dbReference type="InterPro" id="IPR007219">
    <property type="entry name" value="XnlR_reg_dom"/>
</dbReference>
<keyword evidence="8" id="KW-0472">Membrane</keyword>
<evidence type="ECO:0000256" key="6">
    <source>
        <dbReference type="SAM" id="Coils"/>
    </source>
</evidence>
<evidence type="ECO:0000256" key="2">
    <source>
        <dbReference type="ARBA" id="ARBA00023015"/>
    </source>
</evidence>
<evidence type="ECO:0000313" key="10">
    <source>
        <dbReference type="EMBL" id="RAO71612.1"/>
    </source>
</evidence>
<evidence type="ECO:0000256" key="4">
    <source>
        <dbReference type="ARBA" id="ARBA00023163"/>
    </source>
</evidence>
<evidence type="ECO:0000256" key="5">
    <source>
        <dbReference type="ARBA" id="ARBA00023242"/>
    </source>
</evidence>
<keyword evidence="3" id="KW-0238">DNA-binding</keyword>
<dbReference type="SMART" id="SM00906">
    <property type="entry name" value="Fungal_trans"/>
    <property type="match status" value="1"/>
</dbReference>
<dbReference type="OrthoDB" id="4060227at2759"/>
<proteinExistence type="predicted"/>
<keyword evidence="8" id="KW-0812">Transmembrane</keyword>
<dbReference type="GeneID" id="63796839"/>
<reference evidence="10 11" key="1">
    <citation type="journal article" date="2017" name="Biotechnol. Biofuels">
        <title>Differential beta-glucosidase expression as a function of carbon source availability in Talaromyces amestolkiae: a genomic and proteomic approach.</title>
        <authorList>
            <person name="de Eugenio L.I."/>
            <person name="Mendez-Liter J.A."/>
            <person name="Nieto-Dominguez M."/>
            <person name="Alonso L."/>
            <person name="Gil-Munoz J."/>
            <person name="Barriuso J."/>
            <person name="Prieto A."/>
            <person name="Martinez M.J."/>
        </authorList>
    </citation>
    <scope>NUCLEOTIDE SEQUENCE [LARGE SCALE GENOMIC DNA]</scope>
    <source>
        <strain evidence="10 11">CIB</strain>
    </source>
</reference>
<dbReference type="EMBL" id="MIKG01000016">
    <property type="protein sequence ID" value="RAO71612.1"/>
    <property type="molecule type" value="Genomic_DNA"/>
</dbReference>
<keyword evidence="2" id="KW-0805">Transcription regulation</keyword>
<keyword evidence="8" id="KW-1133">Transmembrane helix</keyword>
<dbReference type="GO" id="GO:0000981">
    <property type="term" value="F:DNA-binding transcription factor activity, RNA polymerase II-specific"/>
    <property type="evidence" value="ECO:0007669"/>
    <property type="project" value="TreeGrafter"/>
</dbReference>
<dbReference type="GO" id="GO:0000976">
    <property type="term" value="F:transcription cis-regulatory region binding"/>
    <property type="evidence" value="ECO:0007669"/>
    <property type="project" value="TreeGrafter"/>
</dbReference>
<accession>A0A364L727</accession>
<evidence type="ECO:0000256" key="7">
    <source>
        <dbReference type="SAM" id="MobiDB-lite"/>
    </source>
</evidence>
<dbReference type="InterPro" id="IPR051089">
    <property type="entry name" value="prtT"/>
</dbReference>
<name>A0A364L727_TALAM</name>
<evidence type="ECO:0000256" key="3">
    <source>
        <dbReference type="ARBA" id="ARBA00023125"/>
    </source>
</evidence>
<evidence type="ECO:0000256" key="1">
    <source>
        <dbReference type="ARBA" id="ARBA00004123"/>
    </source>
</evidence>
<evidence type="ECO:0000256" key="8">
    <source>
        <dbReference type="SAM" id="Phobius"/>
    </source>
</evidence>
<sequence length="599" mass="66935">MGDSFPSPPPVVRAFRESFGDRKIPDISRKITACVACRKQKCGGSWKEVMTQKIQRLEESMDQVFNRIDAAESQPQRLAHSVATSSPPVPAATVNDAPTTSSTSSQHPPQRWQVVMDSQGGPASIPASCVSEIRTTASSGNMPVSQYPDLITVGVLSLGQALSLFDIYHLRLDHFLYKILGDLTSLDAIRKRSPLLTAAICTVGALHSQSLGHLYDPCYCEYKALATAVTFSPTANVDDVRGLCIGAFWLHELSWALIGTAVRIASDLKLHHGIYRALNGDRNGYLQARLYYLVYVCDHHFSVAYGRPPMSRERLIVDSAARFLETELTTEDDTRLISQVKIWAITGQVFDTCGVDVDTPIPLQCVPQLRRYSIELDIWYADWNETFRPNRNVGNYPQKGVGMHWNFAKLYLCSHAFRGVSTAQERSRPLPPELEEIANTGVLSAMSILNVIVSDDEMRSFLHGLPLYFDTMIAFAVVFLLRVATRYANTIRIDTDKILLLVSQTVAALNEITHHMHPQHLLVAIAEGLQKLLWKCQEQPHVTQEPMQQLPAALENSPTELAWMENITNFDFLTNVPNVDDWVFQYPVPNGAHSTHYNS</sequence>
<keyword evidence="5" id="KW-0539">Nucleus</keyword>
<dbReference type="GO" id="GO:0005634">
    <property type="term" value="C:nucleus"/>
    <property type="evidence" value="ECO:0007669"/>
    <property type="project" value="UniProtKB-SubCell"/>
</dbReference>
<feature type="coiled-coil region" evidence="6">
    <location>
        <begin position="47"/>
        <end position="74"/>
    </location>
</feature>
<dbReference type="AlphaFoldDB" id="A0A364L727"/>
<dbReference type="RefSeq" id="XP_040736127.1">
    <property type="nucleotide sequence ID" value="XM_040880340.1"/>
</dbReference>